<evidence type="ECO:0000256" key="4">
    <source>
        <dbReference type="ARBA" id="ARBA00022448"/>
    </source>
</evidence>
<evidence type="ECO:0000256" key="8">
    <source>
        <dbReference type="ARBA" id="ARBA00022989"/>
    </source>
</evidence>
<evidence type="ECO:0000256" key="1">
    <source>
        <dbReference type="ARBA" id="ARBA00004434"/>
    </source>
</evidence>
<evidence type="ECO:0000256" key="7">
    <source>
        <dbReference type="ARBA" id="ARBA00022927"/>
    </source>
</evidence>
<evidence type="ECO:0000256" key="6">
    <source>
        <dbReference type="ARBA" id="ARBA00022792"/>
    </source>
</evidence>
<keyword evidence="7" id="KW-0653">Protein transport</keyword>
<keyword evidence="4" id="KW-0813">Transport</keyword>
<name>A0A137NRT5_CONC2</name>
<dbReference type="OrthoDB" id="5598305at2759"/>
<evidence type="ECO:0000256" key="12">
    <source>
        <dbReference type="SAM" id="MobiDB-lite"/>
    </source>
</evidence>
<evidence type="ECO:0000313" key="14">
    <source>
        <dbReference type="Proteomes" id="UP000070444"/>
    </source>
</evidence>
<evidence type="ECO:0000256" key="11">
    <source>
        <dbReference type="ARBA" id="ARBA00023136"/>
    </source>
</evidence>
<evidence type="ECO:0000313" key="13">
    <source>
        <dbReference type="EMBL" id="KXN65447.1"/>
    </source>
</evidence>
<keyword evidence="10" id="KW-0496">Mitochondrion</keyword>
<evidence type="ECO:0000256" key="5">
    <source>
        <dbReference type="ARBA" id="ARBA00022692"/>
    </source>
</evidence>
<dbReference type="InterPro" id="IPR021056">
    <property type="entry name" value="Mt_import_IM_translocase_Tim54"/>
</dbReference>
<keyword evidence="5" id="KW-0812">Transmembrane</keyword>
<proteinExistence type="inferred from homology"/>
<dbReference type="GO" id="GO:0015031">
    <property type="term" value="P:protein transport"/>
    <property type="evidence" value="ECO:0007669"/>
    <property type="project" value="UniProtKB-KW"/>
</dbReference>
<dbReference type="Pfam" id="PF11711">
    <property type="entry name" value="Tim54"/>
    <property type="match status" value="1"/>
</dbReference>
<keyword evidence="11" id="KW-0472">Membrane</keyword>
<sequence length="326" mass="37521">MSGLKAWIPSRNTALFLGSVSTVAGLKFYDRMECEKIRQFYQKQAKVLADKPMTIDQNTEKYYVFLNGPENCNDSLFRSRAWFENYVKPIFDAGSIDYEFVEEKIKVIFKNRRRGDIEANDRFHGIVALGHEAYLKVLAGIQDGALVRDISKPAPVPISVVDEVKIESKVYESPSEDAKKTEESKEETKAEEVEQPPPPPYNSITKLNDDELLSTPQVPQLPPVGYIRQHNYIGWKMVPLRIFNWFREREKVKEAGFDALSIILNQSVPFDHSKHTESFTTLDSRNPTSQLHIQEGLNIYNEQIVNKLRVFETDPANYYHVEPKSE</sequence>
<evidence type="ECO:0000256" key="3">
    <source>
        <dbReference type="ARBA" id="ARBA00020796"/>
    </source>
</evidence>
<evidence type="ECO:0000256" key="10">
    <source>
        <dbReference type="ARBA" id="ARBA00023128"/>
    </source>
</evidence>
<protein>
    <recommendedName>
        <fullName evidence="3">Mitochondrial import inner membrane translocase subunit TIM54</fullName>
    </recommendedName>
</protein>
<evidence type="ECO:0000256" key="9">
    <source>
        <dbReference type="ARBA" id="ARBA00023010"/>
    </source>
</evidence>
<dbReference type="GO" id="GO:0005743">
    <property type="term" value="C:mitochondrial inner membrane"/>
    <property type="evidence" value="ECO:0007669"/>
    <property type="project" value="UniProtKB-SubCell"/>
</dbReference>
<keyword evidence="9" id="KW-0811">Translocation</keyword>
<comment type="subcellular location">
    <subcellularLocation>
        <location evidence="1">Mitochondrion inner membrane</location>
        <topology evidence="1">Single-pass membrane protein</topology>
    </subcellularLocation>
</comment>
<evidence type="ECO:0000256" key="2">
    <source>
        <dbReference type="ARBA" id="ARBA00006355"/>
    </source>
</evidence>
<dbReference type="Proteomes" id="UP000070444">
    <property type="component" value="Unassembled WGS sequence"/>
</dbReference>
<feature type="region of interest" description="Disordered" evidence="12">
    <location>
        <begin position="172"/>
        <end position="202"/>
    </location>
</feature>
<keyword evidence="6" id="KW-0999">Mitochondrion inner membrane</keyword>
<organism evidence="13 14">
    <name type="scientific">Conidiobolus coronatus (strain ATCC 28846 / CBS 209.66 / NRRL 28638)</name>
    <name type="common">Delacroixia coronata</name>
    <dbReference type="NCBI Taxonomy" id="796925"/>
    <lineage>
        <taxon>Eukaryota</taxon>
        <taxon>Fungi</taxon>
        <taxon>Fungi incertae sedis</taxon>
        <taxon>Zoopagomycota</taxon>
        <taxon>Entomophthoromycotina</taxon>
        <taxon>Entomophthoromycetes</taxon>
        <taxon>Entomophthorales</taxon>
        <taxon>Ancylistaceae</taxon>
        <taxon>Conidiobolus</taxon>
    </lineage>
</organism>
<keyword evidence="8" id="KW-1133">Transmembrane helix</keyword>
<comment type="similarity">
    <text evidence="2">Belongs to the TIM54 family.</text>
</comment>
<dbReference type="STRING" id="796925.A0A137NRT5"/>
<reference evidence="13 14" key="1">
    <citation type="journal article" date="2015" name="Genome Biol. Evol.">
        <title>Phylogenomic analyses indicate that early fungi evolved digesting cell walls of algal ancestors of land plants.</title>
        <authorList>
            <person name="Chang Y."/>
            <person name="Wang S."/>
            <person name="Sekimoto S."/>
            <person name="Aerts A.L."/>
            <person name="Choi C."/>
            <person name="Clum A."/>
            <person name="LaButti K.M."/>
            <person name="Lindquist E.A."/>
            <person name="Yee Ngan C."/>
            <person name="Ohm R.A."/>
            <person name="Salamov A.A."/>
            <person name="Grigoriev I.V."/>
            <person name="Spatafora J.W."/>
            <person name="Berbee M.L."/>
        </authorList>
    </citation>
    <scope>NUCLEOTIDE SEQUENCE [LARGE SCALE GENOMIC DNA]</scope>
    <source>
        <strain evidence="13 14">NRRL 28638</strain>
    </source>
</reference>
<dbReference type="EMBL" id="KQ964879">
    <property type="protein sequence ID" value="KXN65447.1"/>
    <property type="molecule type" value="Genomic_DNA"/>
</dbReference>
<accession>A0A137NRT5</accession>
<keyword evidence="14" id="KW-1185">Reference proteome</keyword>
<gene>
    <name evidence="13" type="ORF">CONCODRAFT_87831</name>
</gene>
<feature type="compositionally biased region" description="Basic and acidic residues" evidence="12">
    <location>
        <begin position="172"/>
        <end position="192"/>
    </location>
</feature>
<dbReference type="AlphaFoldDB" id="A0A137NRT5"/>